<comment type="caution">
    <text evidence="1">The sequence shown here is derived from an EMBL/GenBank/DDBJ whole genome shotgun (WGS) entry which is preliminary data.</text>
</comment>
<feature type="non-terminal residue" evidence="1">
    <location>
        <position position="110"/>
    </location>
</feature>
<reference evidence="1" key="1">
    <citation type="journal article" date="2014" name="Front. Microbiol.">
        <title>High frequency of phylogenetically diverse reductive dehalogenase-homologous genes in deep subseafloor sedimentary metagenomes.</title>
        <authorList>
            <person name="Kawai M."/>
            <person name="Futagami T."/>
            <person name="Toyoda A."/>
            <person name="Takaki Y."/>
            <person name="Nishi S."/>
            <person name="Hori S."/>
            <person name="Arai W."/>
            <person name="Tsubouchi T."/>
            <person name="Morono Y."/>
            <person name="Uchiyama I."/>
            <person name="Ito T."/>
            <person name="Fujiyama A."/>
            <person name="Inagaki F."/>
            <person name="Takami H."/>
        </authorList>
    </citation>
    <scope>NUCLEOTIDE SEQUENCE</scope>
    <source>
        <strain evidence="1">Expedition CK06-06</strain>
    </source>
</reference>
<dbReference type="EMBL" id="BARU01034042">
    <property type="protein sequence ID" value="GAH61817.1"/>
    <property type="molecule type" value="Genomic_DNA"/>
</dbReference>
<organism evidence="1">
    <name type="scientific">marine sediment metagenome</name>
    <dbReference type="NCBI Taxonomy" id="412755"/>
    <lineage>
        <taxon>unclassified sequences</taxon>
        <taxon>metagenomes</taxon>
        <taxon>ecological metagenomes</taxon>
    </lineage>
</organism>
<protein>
    <recommendedName>
        <fullName evidence="2">Glycosyltransferase subfamily 4-like N-terminal domain-containing protein</fullName>
    </recommendedName>
</protein>
<gene>
    <name evidence="1" type="ORF">S03H2_53479</name>
</gene>
<accession>X1GXB0</accession>
<evidence type="ECO:0000313" key="1">
    <source>
        <dbReference type="EMBL" id="GAH61817.1"/>
    </source>
</evidence>
<proteinExistence type="predicted"/>
<dbReference type="Gene3D" id="3.40.50.2000">
    <property type="entry name" value="Glycogen Phosphorylase B"/>
    <property type="match status" value="1"/>
</dbReference>
<dbReference type="SUPFAM" id="SSF53756">
    <property type="entry name" value="UDP-Glycosyltransferase/glycogen phosphorylase"/>
    <property type="match status" value="1"/>
</dbReference>
<dbReference type="AlphaFoldDB" id="X1GXB0"/>
<name>X1GXB0_9ZZZZ</name>
<sequence length="110" mass="12661">MQKARELGAVIVLEHGSSHIKYQTSILKEEYEKFGLKVKTAHPKIIEKVLKEFEEADYISIPSLFVKRTFLEKGIPENKLIHIPFGVDLSQFQQIPKEDDVFRVIFTGGM</sequence>
<evidence type="ECO:0008006" key="2">
    <source>
        <dbReference type="Google" id="ProtNLM"/>
    </source>
</evidence>